<sequence length="252" mass="25035">MGIRMLVASVGIAALVGCATESKLDTNTSDTEAIKESPAGISVFGFTDVLTTLPGVLGGAYPACVTPTVNGSTATLALAGCRSASGGTLAGTLTLADALSGSTHTYTETFGSLVNTRSSTAQWVYSGSLTATVNGAAGTLTANPGFKITVTDTATPANSKAWTFTCGLSSTTTSTGFSLSGSFAVATAAGDSVSIQIDPASPLTWVKGGAYPVTGKLVIQDNRTSGTATRETVTALFDHGTVTINGGVITLG</sequence>
<evidence type="ECO:0008006" key="3">
    <source>
        <dbReference type="Google" id="ProtNLM"/>
    </source>
</evidence>
<evidence type="ECO:0000313" key="2">
    <source>
        <dbReference type="Proteomes" id="UP001238179"/>
    </source>
</evidence>
<dbReference type="Proteomes" id="UP001238179">
    <property type="component" value="Chromosome"/>
</dbReference>
<dbReference type="EMBL" id="AP027080">
    <property type="protein sequence ID" value="BDU72197.1"/>
    <property type="molecule type" value="Genomic_DNA"/>
</dbReference>
<protein>
    <recommendedName>
        <fullName evidence="3">Lipoprotein</fullName>
    </recommendedName>
</protein>
<organism evidence="1 2">
    <name type="scientific">Mesoterricola silvestris</name>
    <dbReference type="NCBI Taxonomy" id="2927979"/>
    <lineage>
        <taxon>Bacteria</taxon>
        <taxon>Pseudomonadati</taxon>
        <taxon>Acidobacteriota</taxon>
        <taxon>Holophagae</taxon>
        <taxon>Holophagales</taxon>
        <taxon>Holophagaceae</taxon>
        <taxon>Mesoterricola</taxon>
    </lineage>
</organism>
<reference evidence="2" key="1">
    <citation type="journal article" date="2023" name="Int. J. Syst. Evol. Microbiol.">
        <title>Mesoterricola silvestris gen. nov., sp. nov., Mesoterricola sediminis sp. nov., Geothrix oryzae sp. nov., Geothrix edaphica sp. nov., Geothrix rubra sp. nov., and Geothrix limicola sp. nov., six novel members of Acidobacteriota isolated from soils.</title>
        <authorList>
            <person name="Itoh H."/>
            <person name="Sugisawa Y."/>
            <person name="Mise K."/>
            <person name="Xu Z."/>
            <person name="Kuniyasu M."/>
            <person name="Ushijima N."/>
            <person name="Kawano K."/>
            <person name="Kobayashi E."/>
            <person name="Shiratori Y."/>
            <person name="Masuda Y."/>
            <person name="Senoo K."/>
        </authorList>
    </citation>
    <scope>NUCLEOTIDE SEQUENCE [LARGE SCALE GENOMIC DNA]</scope>
    <source>
        <strain evidence="2">W79</strain>
    </source>
</reference>
<evidence type="ECO:0000313" key="1">
    <source>
        <dbReference type="EMBL" id="BDU72197.1"/>
    </source>
</evidence>
<gene>
    <name evidence="1" type="ORF">METEAL_13710</name>
</gene>
<keyword evidence="2" id="KW-1185">Reference proteome</keyword>
<dbReference type="PROSITE" id="PS51257">
    <property type="entry name" value="PROKAR_LIPOPROTEIN"/>
    <property type="match status" value="1"/>
</dbReference>
<dbReference type="AlphaFoldDB" id="A0AA48GQL1"/>
<dbReference type="KEGG" id="msil:METEAL_13710"/>
<accession>A0AA48GQL1</accession>
<dbReference type="RefSeq" id="WP_316415108.1">
    <property type="nucleotide sequence ID" value="NZ_AP027080.1"/>
</dbReference>
<name>A0AA48GQL1_9BACT</name>
<proteinExistence type="predicted"/>